<proteinExistence type="predicted"/>
<name>M4RVM1_9ALTE</name>
<dbReference type="EMBL" id="CP003837">
    <property type="protein sequence ID" value="AGH46279.1"/>
    <property type="molecule type" value="Genomic_DNA"/>
</dbReference>
<dbReference type="AlphaFoldDB" id="M4RVM1"/>
<dbReference type="RefSeq" id="WP_015431137.1">
    <property type="nucleotide sequence ID" value="NC_020514.1"/>
</dbReference>
<keyword evidence="2" id="KW-1185">Reference proteome</keyword>
<dbReference type="PATRIC" id="fig|1129794.4.peg.4155"/>
<gene>
    <name evidence="1" type="ORF">C427_4174</name>
</gene>
<sequence>MTKAQFFQQYVADKLNLADTKTYTRILVLVMQNQGALKLFQTKKPSIAFAATRNWPPATYQQASLYAGLLKVMAKRLIKLSPRAETDWLKKRLA</sequence>
<dbReference type="HOGENOM" id="CLU_2383521_0_0_6"/>
<reference evidence="1 2" key="1">
    <citation type="journal article" date="2013" name="Genome Announc.">
        <title>Complete Genome Sequence of Glaciecola psychrophila Strain 170T.</title>
        <authorList>
            <person name="Yin J."/>
            <person name="Chen J."/>
            <person name="Liu G."/>
            <person name="Yu Y."/>
            <person name="Song L."/>
            <person name="Wang X."/>
            <person name="Qu X."/>
        </authorList>
    </citation>
    <scope>NUCLEOTIDE SEQUENCE [LARGE SCALE GENOMIC DNA]</scope>
    <source>
        <strain evidence="1 2">170</strain>
    </source>
</reference>
<dbReference type="Proteomes" id="UP000011864">
    <property type="component" value="Chromosome"/>
</dbReference>
<evidence type="ECO:0000313" key="2">
    <source>
        <dbReference type="Proteomes" id="UP000011864"/>
    </source>
</evidence>
<accession>M4RVM1</accession>
<dbReference type="STRING" id="1129794.C427_4174"/>
<organism evidence="1 2">
    <name type="scientific">Paraglaciecola psychrophila 170</name>
    <dbReference type="NCBI Taxonomy" id="1129794"/>
    <lineage>
        <taxon>Bacteria</taxon>
        <taxon>Pseudomonadati</taxon>
        <taxon>Pseudomonadota</taxon>
        <taxon>Gammaproteobacteria</taxon>
        <taxon>Alteromonadales</taxon>
        <taxon>Alteromonadaceae</taxon>
        <taxon>Paraglaciecola</taxon>
    </lineage>
</organism>
<evidence type="ECO:0000313" key="1">
    <source>
        <dbReference type="EMBL" id="AGH46279.1"/>
    </source>
</evidence>
<protein>
    <submittedName>
        <fullName evidence="1">Uncharacterized protein</fullName>
    </submittedName>
</protein>
<dbReference type="KEGG" id="gps:C427_4174"/>